<evidence type="ECO:0000313" key="2">
    <source>
        <dbReference type="EMBL" id="CAE7193754.1"/>
    </source>
</evidence>
<sequence>MGVAGSIWAGLLLQAGWVALADLLCLTDGIARDSRRFIPDPDNTSHLGAETPIRLVLFDWPSAAVASTLAAIFIRALGHVAMDCWMSEILFNFEQFVLANPDVAPIDLGSIGYSGENALAVRGSVREAAYASSGLALEFYRSYNVSAHDAAAYFDRISDLKLSHFHPCNTSSNEFANDVEMRLYGKWTGDWAGVVETDSGYIANCPDGHFWISPACRHNTSECIPVLAAGNGWIVYVFMQWSTFYQIPAAIGISKTWDTFTANVAAFRVLFHWWIPDATFHHLDASMLQLPRHKAQEWAVGNYRSADPQSYIAKLVAHSLGSVAPKVQEFLENFDLDLEVAAAVPVEDVACEWIRKNRARWKKWVPVDTQCFGCVGV</sequence>
<dbReference type="Proteomes" id="UP000604046">
    <property type="component" value="Unassembled WGS sequence"/>
</dbReference>
<keyword evidence="1" id="KW-0732">Signal</keyword>
<dbReference type="AlphaFoldDB" id="A0A812J5Y1"/>
<name>A0A812J5Y1_9DINO</name>
<evidence type="ECO:0000313" key="3">
    <source>
        <dbReference type="Proteomes" id="UP000604046"/>
    </source>
</evidence>
<dbReference type="SUPFAM" id="SSF53850">
    <property type="entry name" value="Periplasmic binding protein-like II"/>
    <property type="match status" value="1"/>
</dbReference>
<gene>
    <name evidence="2" type="ORF">SNAT2548_LOCUS5265</name>
</gene>
<keyword evidence="3" id="KW-1185">Reference proteome</keyword>
<proteinExistence type="predicted"/>
<feature type="signal peptide" evidence="1">
    <location>
        <begin position="1"/>
        <end position="21"/>
    </location>
</feature>
<accession>A0A812J5Y1</accession>
<protein>
    <submittedName>
        <fullName evidence="2">Uncharacterized protein</fullName>
    </submittedName>
</protein>
<evidence type="ECO:0000256" key="1">
    <source>
        <dbReference type="SAM" id="SignalP"/>
    </source>
</evidence>
<organism evidence="2 3">
    <name type="scientific">Symbiodinium natans</name>
    <dbReference type="NCBI Taxonomy" id="878477"/>
    <lineage>
        <taxon>Eukaryota</taxon>
        <taxon>Sar</taxon>
        <taxon>Alveolata</taxon>
        <taxon>Dinophyceae</taxon>
        <taxon>Suessiales</taxon>
        <taxon>Symbiodiniaceae</taxon>
        <taxon>Symbiodinium</taxon>
    </lineage>
</organism>
<feature type="chain" id="PRO_5032631567" evidence="1">
    <location>
        <begin position="22"/>
        <end position="377"/>
    </location>
</feature>
<reference evidence="2" key="1">
    <citation type="submission" date="2021-02" db="EMBL/GenBank/DDBJ databases">
        <authorList>
            <person name="Dougan E. K."/>
            <person name="Rhodes N."/>
            <person name="Thang M."/>
            <person name="Chan C."/>
        </authorList>
    </citation>
    <scope>NUCLEOTIDE SEQUENCE</scope>
</reference>
<dbReference type="OrthoDB" id="406289at2759"/>
<dbReference type="EMBL" id="CAJNDS010000335">
    <property type="protein sequence ID" value="CAE7193754.1"/>
    <property type="molecule type" value="Genomic_DNA"/>
</dbReference>
<comment type="caution">
    <text evidence="2">The sequence shown here is derived from an EMBL/GenBank/DDBJ whole genome shotgun (WGS) entry which is preliminary data.</text>
</comment>